<dbReference type="InterPro" id="IPR016032">
    <property type="entry name" value="Sig_transdc_resp-reg_C-effctor"/>
</dbReference>
<sequence length="686" mass="72192">MASATSARTEESTTGTQCRTVAPHVSAALSDMVEGDLKARAELENILHTEHLTGASLLPDPLPAVPAARAAHPGLERLDDDTRRILLTAAVAVIDRAEVLLAAAGADIEDLVSGPAGDYLHLVGGRFSFRDQRVRQIVHDDADLAARTAAHVGLANTLRGSGRAEVALWHTALSTMEGDPLLADGLVELAERHLARGDTARAHEVAREAVSQGTGATRRRAGAVASRAALLGGHVHDAISFARQAGDAVPTLTAALALRDGDPDPGLADVLGSEHDRGALRAAVGALAVLHADVEKAAAALAEVLPDVAPARREGCWFEAPGCVSPLVEAHLRVVQALVATRSGELDRAAGVLADAARRLPVALAFGGLGVALARRLDLVRTGSVSTATRALEASSAGAAAAVVRAAQLGDKAVEATRAGRHVQAATFLCLAAERGGAELRAWWLPTPDPAELFLRAGQQRAARRHLAQLRAAVLGPAPRVAGLRMKLDLARAEVALAEPGVLRRAAERAVEVSQTVGSTFERGLTEVVIARALERHGHDSEAAAHLLAARALFVESGALAFLPDRRSPHGAGRRSERQANADADGAANTPEVATAENVTRLDVERQERGARAAEAVRDRFAHWGELLTERELDVARLVAQGRTNRQVAERLYVSVRTVEVHLGRVFRKLGVRSRTELAVLAYRTA</sequence>
<name>A0ABS3IDF9_9MICO</name>
<dbReference type="CDD" id="cd06170">
    <property type="entry name" value="LuxR_C_like"/>
    <property type="match status" value="1"/>
</dbReference>
<feature type="compositionally biased region" description="Basic and acidic residues" evidence="2">
    <location>
        <begin position="565"/>
        <end position="580"/>
    </location>
</feature>
<evidence type="ECO:0000313" key="5">
    <source>
        <dbReference type="Proteomes" id="UP000664617"/>
    </source>
</evidence>
<organism evidence="4 5">
    <name type="scientific">Myceligenerans salitolerans</name>
    <dbReference type="NCBI Taxonomy" id="1230528"/>
    <lineage>
        <taxon>Bacteria</taxon>
        <taxon>Bacillati</taxon>
        <taxon>Actinomycetota</taxon>
        <taxon>Actinomycetes</taxon>
        <taxon>Micrococcales</taxon>
        <taxon>Promicromonosporaceae</taxon>
        <taxon>Myceligenerans</taxon>
    </lineage>
</organism>
<proteinExistence type="predicted"/>
<dbReference type="PANTHER" id="PTHR43214">
    <property type="entry name" value="TWO-COMPONENT RESPONSE REGULATOR"/>
    <property type="match status" value="1"/>
</dbReference>
<accession>A0ABS3IDF9</accession>
<reference evidence="5" key="2">
    <citation type="submission" date="2023-07" db="EMBL/GenBank/DDBJ databases">
        <title>Myceligenerans salitolerans sp. nov., a halotolerant actinomycete isolated from a salt lake in Xinjiang, China.</title>
        <authorList>
            <person name="Guan T."/>
        </authorList>
    </citation>
    <scope>NUCLEOTIDE SEQUENCE [LARGE SCALE GENOMIC DNA]</scope>
    <source>
        <strain evidence="5">XHU 5031</strain>
    </source>
</reference>
<dbReference type="PROSITE" id="PS50043">
    <property type="entry name" value="HTH_LUXR_2"/>
    <property type="match status" value="1"/>
</dbReference>
<dbReference type="InterPro" id="IPR000792">
    <property type="entry name" value="Tscrpt_reg_LuxR_C"/>
</dbReference>
<dbReference type="EMBL" id="JAFMPK010000048">
    <property type="protein sequence ID" value="MBO0611019.1"/>
    <property type="molecule type" value="Genomic_DNA"/>
</dbReference>
<evidence type="ECO:0000256" key="2">
    <source>
        <dbReference type="SAM" id="MobiDB-lite"/>
    </source>
</evidence>
<keyword evidence="5" id="KW-1185">Reference proteome</keyword>
<feature type="domain" description="HTH luxR-type" evidence="3">
    <location>
        <begin position="626"/>
        <end position="686"/>
    </location>
</feature>
<keyword evidence="1" id="KW-0238">DNA-binding</keyword>
<dbReference type="InterPro" id="IPR036388">
    <property type="entry name" value="WH-like_DNA-bd_sf"/>
</dbReference>
<dbReference type="SMART" id="SM00421">
    <property type="entry name" value="HTH_LUXR"/>
    <property type="match status" value="1"/>
</dbReference>
<evidence type="ECO:0000256" key="1">
    <source>
        <dbReference type="ARBA" id="ARBA00023125"/>
    </source>
</evidence>
<dbReference type="SUPFAM" id="SSF46894">
    <property type="entry name" value="C-terminal effector domain of the bipartite response regulators"/>
    <property type="match status" value="1"/>
</dbReference>
<feature type="region of interest" description="Disordered" evidence="2">
    <location>
        <begin position="565"/>
        <end position="590"/>
    </location>
</feature>
<reference evidence="4 5" key="1">
    <citation type="submission" date="2021-03" db="EMBL/GenBank/DDBJ databases">
        <authorList>
            <person name="Xin L."/>
        </authorList>
    </citation>
    <scope>NUCLEOTIDE SEQUENCE [LARGE SCALE GENOMIC DNA]</scope>
    <source>
        <strain evidence="4 5">XHU 5031</strain>
    </source>
</reference>
<dbReference type="Gene3D" id="1.10.10.10">
    <property type="entry name" value="Winged helix-like DNA-binding domain superfamily/Winged helix DNA-binding domain"/>
    <property type="match status" value="1"/>
</dbReference>
<dbReference type="PRINTS" id="PR00038">
    <property type="entry name" value="HTHLUXR"/>
</dbReference>
<dbReference type="Pfam" id="PF00196">
    <property type="entry name" value="GerE"/>
    <property type="match status" value="1"/>
</dbReference>
<protein>
    <submittedName>
        <fullName evidence="4">Helix-turn-helix transcriptional regulator</fullName>
    </submittedName>
</protein>
<evidence type="ECO:0000259" key="3">
    <source>
        <dbReference type="PROSITE" id="PS50043"/>
    </source>
</evidence>
<evidence type="ECO:0000313" key="4">
    <source>
        <dbReference type="EMBL" id="MBO0611019.1"/>
    </source>
</evidence>
<dbReference type="PANTHER" id="PTHR43214:SF42">
    <property type="entry name" value="TRANSCRIPTIONAL REGULATORY PROTEIN DESR"/>
    <property type="match status" value="1"/>
</dbReference>
<comment type="caution">
    <text evidence="4">The sequence shown here is derived from an EMBL/GenBank/DDBJ whole genome shotgun (WGS) entry which is preliminary data.</text>
</comment>
<dbReference type="PROSITE" id="PS00622">
    <property type="entry name" value="HTH_LUXR_1"/>
    <property type="match status" value="1"/>
</dbReference>
<gene>
    <name evidence="4" type="ORF">J0911_18510</name>
</gene>
<dbReference type="RefSeq" id="WP_207276972.1">
    <property type="nucleotide sequence ID" value="NZ_JAFMPK010000048.1"/>
</dbReference>
<dbReference type="Proteomes" id="UP000664617">
    <property type="component" value="Unassembled WGS sequence"/>
</dbReference>
<dbReference type="InterPro" id="IPR039420">
    <property type="entry name" value="WalR-like"/>
</dbReference>